<evidence type="ECO:0008006" key="4">
    <source>
        <dbReference type="Google" id="ProtNLM"/>
    </source>
</evidence>
<dbReference type="AlphaFoldDB" id="A0A0L8BSX8"/>
<name>A0A0L8BSX8_ENSAD</name>
<keyword evidence="1" id="KW-0812">Transmembrane</keyword>
<proteinExistence type="predicted"/>
<dbReference type="RefSeq" id="WP_053249760.1">
    <property type="nucleotide sequence ID" value="NZ_LGAP01000009.1"/>
</dbReference>
<accession>A0A0L8BSX8</accession>
<gene>
    <name evidence="2" type="ORF">AC244_15795</name>
</gene>
<dbReference type="PATRIC" id="fig|106592.7.peg.7471"/>
<comment type="caution">
    <text evidence="2">The sequence shown here is derived from an EMBL/GenBank/DDBJ whole genome shotgun (WGS) entry which is preliminary data.</text>
</comment>
<organism evidence="2 3">
    <name type="scientific">Ensifer adhaerens</name>
    <name type="common">Sinorhizobium morelense</name>
    <dbReference type="NCBI Taxonomy" id="106592"/>
    <lineage>
        <taxon>Bacteria</taxon>
        <taxon>Pseudomonadati</taxon>
        <taxon>Pseudomonadota</taxon>
        <taxon>Alphaproteobacteria</taxon>
        <taxon>Hyphomicrobiales</taxon>
        <taxon>Rhizobiaceae</taxon>
        <taxon>Sinorhizobium/Ensifer group</taxon>
        <taxon>Ensifer</taxon>
    </lineage>
</organism>
<sequence>MQAFRTKSAGAAAYADLLPPDRVAREGAAATRRVDYVDAEFETVSATARRNPYPVFNDNQKQTRRHGPTLTVVRDEQSPLRRLLSFAETRLRAMPARQFAGLVAGFAIAAFAGIIALSTGDGLENEPLAITDVTASLDYSGGMRVLSVYGSIDNSSSALQRLPLVVVDVVSNGRKVTATRLMPEGAAIAPGESRRFVTRLPYAGGKMPEVKVSFAENGVSVR</sequence>
<keyword evidence="1" id="KW-0472">Membrane</keyword>
<feature type="transmembrane region" description="Helical" evidence="1">
    <location>
        <begin position="99"/>
        <end position="117"/>
    </location>
</feature>
<dbReference type="Proteomes" id="UP000037425">
    <property type="component" value="Unassembled WGS sequence"/>
</dbReference>
<dbReference type="OrthoDB" id="8283571at2"/>
<keyword evidence="1" id="KW-1133">Transmembrane helix</keyword>
<evidence type="ECO:0000313" key="2">
    <source>
        <dbReference type="EMBL" id="KOF17836.1"/>
    </source>
</evidence>
<reference evidence="3" key="1">
    <citation type="submission" date="2015-07" db="EMBL/GenBank/DDBJ databases">
        <title>Whole genome sequence of an Ensifer adhaerens strain isolated from a cave pool in the Wind Cave National Park.</title>
        <authorList>
            <person name="Eng W.W.H."/>
            <person name="Gan H.M."/>
            <person name="Barton H.A."/>
            <person name="Savka M.A."/>
        </authorList>
    </citation>
    <scope>NUCLEOTIDE SEQUENCE [LARGE SCALE GENOMIC DNA]</scope>
    <source>
        <strain evidence="3">SD006</strain>
    </source>
</reference>
<evidence type="ECO:0000313" key="3">
    <source>
        <dbReference type="Proteomes" id="UP000037425"/>
    </source>
</evidence>
<protein>
    <recommendedName>
        <fullName evidence="4">Transmembrane protein</fullName>
    </recommendedName>
</protein>
<evidence type="ECO:0000256" key="1">
    <source>
        <dbReference type="SAM" id="Phobius"/>
    </source>
</evidence>
<dbReference type="EMBL" id="LGAP01000009">
    <property type="protein sequence ID" value="KOF17836.1"/>
    <property type="molecule type" value="Genomic_DNA"/>
</dbReference>